<keyword evidence="16" id="KW-0511">Multifunctional enzyme</keyword>
<sequence length="592" mass="66517">MGFDYWLVHLVWTIPPALVMTAVYWPFFTRLELYKTFTLITIAVLATIPWDSYLIRNRIWSYPDDAVVGPTLFAIPLEELFFFVIQTYNTSLIYIILTKRLVLPTYLGRPTNALSAIVGDLVILGSFVSGATGIWFGGSFTYMGLILIWVCPFMLLQWAMCCRFLLALPRKEVLLSIVIPSTYLCMVDNLALQRGTWVIERDTKLGFQVFGSLDIEEFVFFWVTNIMVVFGLVAIDHAIAIAEYQIASSPGSVKQFPSYGNLILLYVSSRSDTHDSHFLEGLTEAVRTVSQKSQSMYMGSAMFQGGLRVDLLLLYYFCRVMDDLIDEAPDRQTAELIIEQCSQALRCKFGEASAKPENTTPGAKETDNKDESTAPSLVSSLTLLPASHLTIDPLLGLLAGFKTDLGFSAKDQSFPIETGDDLETYAYNVASVVAVSVLQLVFSHHESTVSVPQKQRDHIIRAAERMGQALQYVNIARDVEHDAEIGRVYIPTTWLNDEDLKPTDVLAKPHDPRVTKLRNTMLDKADEMYRTSVDAIDELPAEVRAAIRTVVESYMTIGKVVRKGPRKKAGQGKLKLSLWRRFWVARRAMSTA</sequence>
<feature type="transmembrane region" description="Helical" evidence="20">
    <location>
        <begin position="114"/>
        <end position="136"/>
    </location>
</feature>
<comment type="pathway">
    <text evidence="4">Carotenoid biosynthesis; phytoene biosynthesis; all-trans-phytoene from geranylgeranyl diphosphate: step 1/1.</text>
</comment>
<evidence type="ECO:0000256" key="2">
    <source>
        <dbReference type="ARBA" id="ARBA00004141"/>
    </source>
</evidence>
<evidence type="ECO:0000256" key="1">
    <source>
        <dbReference type="ARBA" id="ARBA00001805"/>
    </source>
</evidence>
<evidence type="ECO:0000256" key="20">
    <source>
        <dbReference type="SAM" id="Phobius"/>
    </source>
</evidence>
<reference evidence="21 22" key="1">
    <citation type="submission" date="2024-01" db="EMBL/GenBank/DDBJ databases">
        <title>Complete genome of Cladobotryum mycophilum ATHUM6906.</title>
        <authorList>
            <person name="Christinaki A.C."/>
            <person name="Myridakis A.I."/>
            <person name="Kouvelis V.N."/>
        </authorList>
    </citation>
    <scope>NUCLEOTIDE SEQUENCE [LARGE SCALE GENOMIC DNA]</scope>
    <source>
        <strain evidence="21 22">ATHUM6906</strain>
    </source>
</reference>
<evidence type="ECO:0000256" key="12">
    <source>
        <dbReference type="ARBA" id="ARBA00022746"/>
    </source>
</evidence>
<keyword evidence="22" id="KW-1185">Reference proteome</keyword>
<evidence type="ECO:0000256" key="9">
    <source>
        <dbReference type="ARBA" id="ARBA00018909"/>
    </source>
</evidence>
<evidence type="ECO:0000256" key="13">
    <source>
        <dbReference type="ARBA" id="ARBA00022989"/>
    </source>
</evidence>
<accession>A0ABR0SXC8</accession>
<gene>
    <name evidence="21" type="ORF">PT974_02098</name>
</gene>
<dbReference type="EC" id="5.5.1.19" evidence="7"/>
<comment type="similarity">
    <text evidence="6">In the C-terminal section; belongs to the phytoene/squalene synthase family.</text>
</comment>
<evidence type="ECO:0000313" key="21">
    <source>
        <dbReference type="EMBL" id="KAK5996757.1"/>
    </source>
</evidence>
<feature type="transmembrane region" description="Helical" evidence="20">
    <location>
        <begin position="142"/>
        <end position="166"/>
    </location>
</feature>
<proteinExistence type="inferred from homology"/>
<evidence type="ECO:0000256" key="7">
    <source>
        <dbReference type="ARBA" id="ARBA00012242"/>
    </source>
</evidence>
<evidence type="ECO:0000256" key="14">
    <source>
        <dbReference type="ARBA" id="ARBA00023136"/>
    </source>
</evidence>
<evidence type="ECO:0000256" key="5">
    <source>
        <dbReference type="ARBA" id="ARBA00008247"/>
    </source>
</evidence>
<evidence type="ECO:0000256" key="6">
    <source>
        <dbReference type="ARBA" id="ARBA00008406"/>
    </source>
</evidence>
<feature type="transmembrane region" description="Helical" evidence="20">
    <location>
        <begin position="80"/>
        <end position="102"/>
    </location>
</feature>
<evidence type="ECO:0000256" key="4">
    <source>
        <dbReference type="ARBA" id="ARBA00005172"/>
    </source>
</evidence>
<evidence type="ECO:0000256" key="15">
    <source>
        <dbReference type="ARBA" id="ARBA00023235"/>
    </source>
</evidence>
<evidence type="ECO:0000256" key="17">
    <source>
        <dbReference type="ARBA" id="ARBA00029313"/>
    </source>
</evidence>
<feature type="transmembrane region" description="Helical" evidence="20">
    <location>
        <begin position="37"/>
        <end position="55"/>
    </location>
</feature>
<protein>
    <recommendedName>
        <fullName evidence="9">Bifunctional lycopene cyclase/phytoene synthase</fullName>
        <ecNumber evidence="8">2.5.1.32</ecNumber>
        <ecNumber evidence="7">5.5.1.19</ecNumber>
    </recommendedName>
</protein>
<evidence type="ECO:0000313" key="22">
    <source>
        <dbReference type="Proteomes" id="UP001338125"/>
    </source>
</evidence>
<evidence type="ECO:0000256" key="3">
    <source>
        <dbReference type="ARBA" id="ARBA00005089"/>
    </source>
</evidence>
<comment type="catalytic activity">
    <reaction evidence="17">
        <text>gamma-carotene = all-trans-beta-carotene</text>
        <dbReference type="Rhea" id="RHEA:32239"/>
        <dbReference type="ChEBI" id="CHEBI:17579"/>
        <dbReference type="ChEBI" id="CHEBI:27740"/>
        <dbReference type="EC" id="5.5.1.19"/>
    </reaction>
</comment>
<dbReference type="InterPro" id="IPR008949">
    <property type="entry name" value="Isoprenoid_synthase_dom_sf"/>
</dbReference>
<keyword evidence="14 20" id="KW-0472">Membrane</keyword>
<dbReference type="SFLD" id="SFLDG01018">
    <property type="entry name" value="Squalene/Phytoene_Synthase_Lik"/>
    <property type="match status" value="1"/>
</dbReference>
<dbReference type="SFLD" id="SFLDG01212">
    <property type="entry name" value="Phytoene_synthase_like"/>
    <property type="match status" value="1"/>
</dbReference>
<dbReference type="PROSITE" id="PS01045">
    <property type="entry name" value="SQUALEN_PHYTOEN_SYN_2"/>
    <property type="match status" value="1"/>
</dbReference>
<dbReference type="EMBL" id="JAVFKD010000002">
    <property type="protein sequence ID" value="KAK5996757.1"/>
    <property type="molecule type" value="Genomic_DNA"/>
</dbReference>
<dbReference type="NCBIfam" id="TIGR03462">
    <property type="entry name" value="CarR_dom_SF"/>
    <property type="match status" value="2"/>
</dbReference>
<keyword evidence="15" id="KW-0413">Isomerase</keyword>
<evidence type="ECO:0000256" key="10">
    <source>
        <dbReference type="ARBA" id="ARBA00022679"/>
    </source>
</evidence>
<comment type="catalytic activity">
    <reaction evidence="1">
        <text>2 (2E,6E,10E)-geranylgeranyl diphosphate = 15-cis-phytoene + 2 diphosphate</text>
        <dbReference type="Rhea" id="RHEA:34475"/>
        <dbReference type="ChEBI" id="CHEBI:27787"/>
        <dbReference type="ChEBI" id="CHEBI:33019"/>
        <dbReference type="ChEBI" id="CHEBI:58756"/>
        <dbReference type="EC" id="2.5.1.32"/>
    </reaction>
</comment>
<feature type="region of interest" description="Disordered" evidence="19">
    <location>
        <begin position="353"/>
        <end position="373"/>
    </location>
</feature>
<evidence type="ECO:0000256" key="16">
    <source>
        <dbReference type="ARBA" id="ARBA00023268"/>
    </source>
</evidence>
<keyword evidence="11 20" id="KW-0812">Transmembrane</keyword>
<keyword evidence="13 20" id="KW-1133">Transmembrane helix</keyword>
<evidence type="ECO:0000256" key="8">
    <source>
        <dbReference type="ARBA" id="ARBA00012396"/>
    </source>
</evidence>
<feature type="transmembrane region" description="Helical" evidence="20">
    <location>
        <begin position="6"/>
        <end position="25"/>
    </location>
</feature>
<dbReference type="SUPFAM" id="SSF48576">
    <property type="entry name" value="Terpenoid synthases"/>
    <property type="match status" value="1"/>
</dbReference>
<dbReference type="Proteomes" id="UP001338125">
    <property type="component" value="Unassembled WGS sequence"/>
</dbReference>
<dbReference type="PANTHER" id="PTHR31480">
    <property type="entry name" value="BIFUNCTIONAL LYCOPENE CYCLASE/PHYTOENE SYNTHASE"/>
    <property type="match status" value="1"/>
</dbReference>
<comment type="subcellular location">
    <subcellularLocation>
        <location evidence="2">Membrane</location>
        <topology evidence="2">Multi-pass membrane protein</topology>
    </subcellularLocation>
</comment>
<comment type="pathway">
    <text evidence="3">Carotenoid biosynthesis; beta-carotene biosynthesis.</text>
</comment>
<comment type="catalytic activity">
    <reaction evidence="18">
        <text>all-trans-lycopene = gamma-carotene</text>
        <dbReference type="Rhea" id="RHEA:32219"/>
        <dbReference type="ChEBI" id="CHEBI:15948"/>
        <dbReference type="ChEBI" id="CHEBI:27740"/>
        <dbReference type="EC" id="5.5.1.19"/>
    </reaction>
</comment>
<feature type="transmembrane region" description="Helical" evidence="20">
    <location>
        <begin position="219"/>
        <end position="242"/>
    </location>
</feature>
<dbReference type="SFLD" id="SFLDS00005">
    <property type="entry name" value="Isoprenoid_Synthase_Type_I"/>
    <property type="match status" value="1"/>
</dbReference>
<dbReference type="InterPro" id="IPR002060">
    <property type="entry name" value="Squ/phyt_synthse"/>
</dbReference>
<dbReference type="EC" id="2.5.1.32" evidence="8"/>
<dbReference type="InterPro" id="IPR019845">
    <property type="entry name" value="Squalene/phytoene_synthase_CS"/>
</dbReference>
<dbReference type="Pfam" id="PF00494">
    <property type="entry name" value="SQS_PSY"/>
    <property type="match status" value="1"/>
</dbReference>
<keyword evidence="10" id="KW-0808">Transferase</keyword>
<comment type="similarity">
    <text evidence="5">In the N-terminal section; belongs to the lycopene beta-cyclase family.</text>
</comment>
<evidence type="ECO:0000256" key="19">
    <source>
        <dbReference type="SAM" id="MobiDB-lite"/>
    </source>
</evidence>
<dbReference type="Gene3D" id="1.10.600.10">
    <property type="entry name" value="Farnesyl Diphosphate Synthase"/>
    <property type="match status" value="1"/>
</dbReference>
<comment type="caution">
    <text evidence="21">The sequence shown here is derived from an EMBL/GenBank/DDBJ whole genome shotgun (WGS) entry which is preliminary data.</text>
</comment>
<organism evidence="21 22">
    <name type="scientific">Cladobotryum mycophilum</name>
    <dbReference type="NCBI Taxonomy" id="491253"/>
    <lineage>
        <taxon>Eukaryota</taxon>
        <taxon>Fungi</taxon>
        <taxon>Dikarya</taxon>
        <taxon>Ascomycota</taxon>
        <taxon>Pezizomycotina</taxon>
        <taxon>Sordariomycetes</taxon>
        <taxon>Hypocreomycetidae</taxon>
        <taxon>Hypocreales</taxon>
        <taxon>Hypocreaceae</taxon>
        <taxon>Cladobotryum</taxon>
    </lineage>
</organism>
<keyword evidence="12" id="KW-0125">Carotenoid biosynthesis</keyword>
<dbReference type="InterPro" id="IPR044843">
    <property type="entry name" value="Trans_IPPS_bact-type"/>
</dbReference>
<dbReference type="InterPro" id="IPR017825">
    <property type="entry name" value="Lycopene_cyclase_dom"/>
</dbReference>
<evidence type="ECO:0000256" key="11">
    <source>
        <dbReference type="ARBA" id="ARBA00022692"/>
    </source>
</evidence>
<evidence type="ECO:0000256" key="18">
    <source>
        <dbReference type="ARBA" id="ARBA00029335"/>
    </source>
</evidence>
<name>A0ABR0SXC8_9HYPO</name>